<reference evidence="3" key="2">
    <citation type="submission" date="2020-09" db="EMBL/GenBank/DDBJ databases">
        <authorList>
            <person name="Sun Q."/>
            <person name="Ohkuma M."/>
        </authorList>
    </citation>
    <scope>NUCLEOTIDE SEQUENCE</scope>
    <source>
        <strain evidence="3">JCM 11219</strain>
    </source>
</reference>
<gene>
    <name evidence="3" type="ORF">GCM10007112_21390</name>
    <name evidence="2" type="ORF">Vsou_18120</name>
</gene>
<feature type="transmembrane region" description="Helical" evidence="1">
    <location>
        <begin position="57"/>
        <end position="78"/>
    </location>
</feature>
<evidence type="ECO:0000313" key="3">
    <source>
        <dbReference type="EMBL" id="GGI84199.1"/>
    </source>
</evidence>
<feature type="transmembrane region" description="Helical" evidence="1">
    <location>
        <begin position="152"/>
        <end position="169"/>
    </location>
</feature>
<organism evidence="3 4">
    <name type="scientific">Vulcanisaeta souniana JCM 11219</name>
    <dbReference type="NCBI Taxonomy" id="1293586"/>
    <lineage>
        <taxon>Archaea</taxon>
        <taxon>Thermoproteota</taxon>
        <taxon>Thermoprotei</taxon>
        <taxon>Thermoproteales</taxon>
        <taxon>Thermoproteaceae</taxon>
        <taxon>Vulcanisaeta</taxon>
    </lineage>
</organism>
<keyword evidence="1" id="KW-0472">Membrane</keyword>
<accession>A0A830EJX6</accession>
<reference evidence="5" key="3">
    <citation type="submission" date="2022-09" db="EMBL/GenBank/DDBJ databases">
        <title>Complete genome sequence of Vulcanisaeta souniana.</title>
        <authorList>
            <person name="Kato S."/>
            <person name="Itoh T."/>
            <person name="Ohkuma M."/>
        </authorList>
    </citation>
    <scope>NUCLEOTIDE SEQUENCE [LARGE SCALE GENOMIC DNA]</scope>
    <source>
        <strain evidence="5">JCM 11219</strain>
    </source>
</reference>
<protein>
    <submittedName>
        <fullName evidence="3">Uncharacterized protein</fullName>
    </submittedName>
</protein>
<dbReference type="Proteomes" id="UP000657075">
    <property type="component" value="Unassembled WGS sequence"/>
</dbReference>
<evidence type="ECO:0000313" key="2">
    <source>
        <dbReference type="EMBL" id="BDR92719.1"/>
    </source>
</evidence>
<dbReference type="Proteomes" id="UP001060771">
    <property type="component" value="Chromosome"/>
</dbReference>
<dbReference type="RefSeq" id="WP_188603918.1">
    <property type="nucleotide sequence ID" value="NZ_AP026830.1"/>
</dbReference>
<keyword evidence="1" id="KW-0812">Transmembrane</keyword>
<proteinExistence type="predicted"/>
<dbReference type="AlphaFoldDB" id="A0A830EJX6"/>
<feature type="transmembrane region" description="Helical" evidence="1">
    <location>
        <begin position="90"/>
        <end position="113"/>
    </location>
</feature>
<evidence type="ECO:0000313" key="5">
    <source>
        <dbReference type="Proteomes" id="UP001060771"/>
    </source>
</evidence>
<name>A0A830EJX6_9CREN</name>
<dbReference type="OrthoDB" id="41808at2157"/>
<keyword evidence="1" id="KW-1133">Transmembrane helix</keyword>
<keyword evidence="5" id="KW-1185">Reference proteome</keyword>
<reference evidence="3" key="1">
    <citation type="journal article" date="2014" name="Int. J. Syst. Evol. Microbiol.">
        <title>Complete genome sequence of Corynebacterium casei LMG S-19264T (=DSM 44701T), isolated from a smear-ripened cheese.</title>
        <authorList>
            <consortium name="US DOE Joint Genome Institute (JGI-PGF)"/>
            <person name="Walter F."/>
            <person name="Albersmeier A."/>
            <person name="Kalinowski J."/>
            <person name="Ruckert C."/>
        </authorList>
    </citation>
    <scope>NUCLEOTIDE SEQUENCE</scope>
    <source>
        <strain evidence="3">JCM 11219</strain>
    </source>
</reference>
<sequence>MKVKHPITLVYLVLGLAVVAIPLDWWTYNFGGLLIIGTSPFQFTVTLLGTTLEISGLITAILEAYRAYLIIILARNIYLVTVKGTPIRTYTLISLSIPYLIYPIIIYYIANYVFGLYHVPARYPLVLMGSGVMTMNYGGTNILMTITITPHLIYWVALAVGLMAMPAAMEVRKHGKPRQTSIEPMVHSQAMFI</sequence>
<reference evidence="2" key="4">
    <citation type="journal article" date="2023" name="Microbiol. Resour. Announc.">
        <title>Complete Genome Sequence of Vulcanisaeta souniana Strain IC-059, a Hyperthermophilic Archaeon Isolated from Hot Spring Water in Japan.</title>
        <authorList>
            <person name="Kato S."/>
            <person name="Itoh T."/>
            <person name="Wu L."/>
            <person name="Ma J."/>
            <person name="Ohkuma M."/>
        </authorList>
    </citation>
    <scope>NUCLEOTIDE SEQUENCE</scope>
    <source>
        <strain evidence="2">JCM 11219</strain>
    </source>
</reference>
<dbReference type="EMBL" id="AP026830">
    <property type="protein sequence ID" value="BDR92719.1"/>
    <property type="molecule type" value="Genomic_DNA"/>
</dbReference>
<evidence type="ECO:0000313" key="4">
    <source>
        <dbReference type="Proteomes" id="UP000657075"/>
    </source>
</evidence>
<dbReference type="EMBL" id="BMNM01000011">
    <property type="protein sequence ID" value="GGI84199.1"/>
    <property type="molecule type" value="Genomic_DNA"/>
</dbReference>
<dbReference type="GeneID" id="76207351"/>
<evidence type="ECO:0000256" key="1">
    <source>
        <dbReference type="SAM" id="Phobius"/>
    </source>
</evidence>